<reference evidence="2 3" key="1">
    <citation type="journal article" date="2014" name="Nature">
        <title>Sequential evolution of bacterial morphology by co-option of a developmental regulator.</title>
        <authorList>
            <person name="Jiang C."/>
            <person name="Brown P.J."/>
            <person name="Ducret A."/>
            <person name="Brun Y.V."/>
        </authorList>
    </citation>
    <scope>NUCLEOTIDE SEQUENCE [LARGE SCALE GENOMIC DNA]</scope>
    <source>
        <strain evidence="2 3">DSM 16100</strain>
    </source>
</reference>
<dbReference type="PATRIC" id="fig|1121022.4.peg.725"/>
<name>V4Q283_9CAUL</name>
<dbReference type="RefSeq" id="WP_018079729.1">
    <property type="nucleotide sequence ID" value="NZ_AQWM01000001.1"/>
</dbReference>
<evidence type="ECO:0000259" key="1">
    <source>
        <dbReference type="Pfam" id="PF19040"/>
    </source>
</evidence>
<protein>
    <recommendedName>
        <fullName evidence="1">SGNH domain-containing protein</fullName>
    </recommendedName>
</protein>
<dbReference type="EMBL" id="AWGB01000006">
    <property type="protein sequence ID" value="ESQ93794.1"/>
    <property type="molecule type" value="Genomic_DNA"/>
</dbReference>
<dbReference type="STRING" id="1121022.GCA_000376105_00042"/>
<dbReference type="Pfam" id="PF19040">
    <property type="entry name" value="SGNH"/>
    <property type="match status" value="1"/>
</dbReference>
<dbReference type="eggNOG" id="COG1835">
    <property type="taxonomic scope" value="Bacteria"/>
</dbReference>
<dbReference type="Proteomes" id="UP000017837">
    <property type="component" value="Unassembled WGS sequence"/>
</dbReference>
<accession>V4Q283</accession>
<organism evidence="2 3">
    <name type="scientific">Asticcacaulis benevestitus DSM 16100 = ATCC BAA-896</name>
    <dbReference type="NCBI Taxonomy" id="1121022"/>
    <lineage>
        <taxon>Bacteria</taxon>
        <taxon>Pseudomonadati</taxon>
        <taxon>Pseudomonadota</taxon>
        <taxon>Alphaproteobacteria</taxon>
        <taxon>Caulobacterales</taxon>
        <taxon>Caulobacteraceae</taxon>
        <taxon>Asticcacaulis</taxon>
    </lineage>
</organism>
<feature type="domain" description="SGNH" evidence="1">
    <location>
        <begin position="13"/>
        <end position="86"/>
    </location>
</feature>
<comment type="caution">
    <text evidence="2">The sequence shown here is derived from an EMBL/GenBank/DDBJ whole genome shotgun (WGS) entry which is preliminary data.</text>
</comment>
<keyword evidence="3" id="KW-1185">Reference proteome</keyword>
<gene>
    <name evidence="2" type="ORF">ABENE_03675</name>
</gene>
<evidence type="ECO:0000313" key="2">
    <source>
        <dbReference type="EMBL" id="ESQ93794.1"/>
    </source>
</evidence>
<proteinExistence type="predicted"/>
<dbReference type="InterPro" id="IPR043968">
    <property type="entry name" value="SGNH"/>
</dbReference>
<sequence length="99" mass="10676">MSRLRLPGSLDETVLPFGLHKARAQKAITFIDQEGRKPDVTTVNPVDPLCSRGAKSRCVGQMKGVPLYYDNGHFNGTGANMVAGQILSVLDSQARDGAY</sequence>
<dbReference type="AlphaFoldDB" id="V4Q283"/>
<evidence type="ECO:0000313" key="3">
    <source>
        <dbReference type="Proteomes" id="UP000017837"/>
    </source>
</evidence>